<dbReference type="InterPro" id="IPR002014">
    <property type="entry name" value="VHS_dom"/>
</dbReference>
<dbReference type="InterPro" id="IPR008942">
    <property type="entry name" value="ENTH_VHS"/>
</dbReference>
<sequence>MTTLQQSVDIACSKVNKNLNMEILNRVRNNPQEKELLGELLKQKLETGGVNAKRYTIILMDTCVKNMGRRFAVHLSDEKVITIFQEITKKKKKPKLQRSLLSLVLSLNNNFPKNLVWREIAKAIENDPKKLKKKKKEDDFMMNFRRVLSSNDDEESNNENDELEKIKKDLKSIKEGIEELTSHMLDLKSNQAVNSNSEIGRLSNFITDSIAPLKLLLLQTTDRQIRNEIKDKNEQINKILSYLHQMSNPNLIPEIQRKIKEDLKKTKQSSLSQNIEVGTFEFNNQKNSNSNSNSNSYSNNNLIGNLSDMSILEPETKTFSNQNMNNLLDLDFNNSSNQQTTNFNQQKFTQNNFQQSSNQQQFNNYQRNKTPQITRNTQQSNSQLKRFNSTNEISFQNTRIKQSPKTRLQPRPLPRSPQQTSSTNRMNLQSNKRINRSNQNLNNPMNNPNRRYNSMGNQQFRNNRYINTQNMTNNQQQQRSQNQNQSQNRTTNLNLNFDNLSFGNIQNRQTQQQTQKNDEFDIFFSSNTTNQNSSRLNQQQFKQPIIKQQQTQQQTQKNDDFDNFFSSRTNKFKK</sequence>
<evidence type="ECO:0000259" key="3">
    <source>
        <dbReference type="PROSITE" id="PS50179"/>
    </source>
</evidence>
<protein>
    <recommendedName>
        <fullName evidence="3">VHS domain-containing protein</fullName>
    </recommendedName>
</protein>
<feature type="region of interest" description="Disordered" evidence="2">
    <location>
        <begin position="550"/>
        <end position="574"/>
    </location>
</feature>
<reference evidence="4" key="1">
    <citation type="submission" date="2022-08" db="EMBL/GenBank/DDBJ databases">
        <title>Novel sulfate-reducing endosymbionts in the free-living metamonad Anaeramoeba.</title>
        <authorList>
            <person name="Jerlstrom-Hultqvist J."/>
            <person name="Cepicka I."/>
            <person name="Gallot-Lavallee L."/>
            <person name="Salas-Leiva D."/>
            <person name="Curtis B.A."/>
            <person name="Zahonova K."/>
            <person name="Pipaliya S."/>
            <person name="Dacks J."/>
            <person name="Roger A.J."/>
        </authorList>
    </citation>
    <scope>NUCLEOTIDE SEQUENCE</scope>
    <source>
        <strain evidence="4">Schooner1</strain>
    </source>
</reference>
<feature type="compositionally biased region" description="Low complexity" evidence="2">
    <location>
        <begin position="355"/>
        <end position="364"/>
    </location>
</feature>
<evidence type="ECO:0000313" key="4">
    <source>
        <dbReference type="EMBL" id="KAJ6250495.1"/>
    </source>
</evidence>
<feature type="compositionally biased region" description="Polar residues" evidence="2">
    <location>
        <begin position="565"/>
        <end position="574"/>
    </location>
</feature>
<feature type="compositionally biased region" description="Low complexity" evidence="2">
    <location>
        <begin position="406"/>
        <end position="423"/>
    </location>
</feature>
<proteinExistence type="predicted"/>
<name>A0ABQ8Z188_9EUKA</name>
<gene>
    <name evidence="4" type="ORF">M0813_15981</name>
</gene>
<feature type="compositionally biased region" description="Low complexity" evidence="2">
    <location>
        <begin position="436"/>
        <end position="455"/>
    </location>
</feature>
<evidence type="ECO:0000256" key="1">
    <source>
        <dbReference type="SAM" id="Coils"/>
    </source>
</evidence>
<dbReference type="Pfam" id="PF00790">
    <property type="entry name" value="VHS"/>
    <property type="match status" value="1"/>
</dbReference>
<feature type="region of interest" description="Disordered" evidence="2">
    <location>
        <begin position="355"/>
        <end position="456"/>
    </location>
</feature>
<dbReference type="Proteomes" id="UP001150062">
    <property type="component" value="Unassembled WGS sequence"/>
</dbReference>
<feature type="compositionally biased region" description="Polar residues" evidence="2">
    <location>
        <begin position="365"/>
        <end position="405"/>
    </location>
</feature>
<feature type="coiled-coil region" evidence="1">
    <location>
        <begin position="156"/>
        <end position="183"/>
    </location>
</feature>
<dbReference type="PROSITE" id="PS50179">
    <property type="entry name" value="VHS"/>
    <property type="match status" value="1"/>
</dbReference>
<dbReference type="Gene3D" id="1.25.40.90">
    <property type="match status" value="1"/>
</dbReference>
<evidence type="ECO:0000313" key="5">
    <source>
        <dbReference type="Proteomes" id="UP001150062"/>
    </source>
</evidence>
<accession>A0ABQ8Z188</accession>
<keyword evidence="1" id="KW-0175">Coiled coil</keyword>
<comment type="caution">
    <text evidence="4">The sequence shown here is derived from an EMBL/GenBank/DDBJ whole genome shotgun (WGS) entry which is preliminary data.</text>
</comment>
<organism evidence="4 5">
    <name type="scientific">Anaeramoeba flamelloides</name>
    <dbReference type="NCBI Taxonomy" id="1746091"/>
    <lineage>
        <taxon>Eukaryota</taxon>
        <taxon>Metamonada</taxon>
        <taxon>Anaeramoebidae</taxon>
        <taxon>Anaeramoeba</taxon>
    </lineage>
</organism>
<dbReference type="EMBL" id="JAOAOG010000075">
    <property type="protein sequence ID" value="KAJ6250495.1"/>
    <property type="molecule type" value="Genomic_DNA"/>
</dbReference>
<dbReference type="SUPFAM" id="SSF48464">
    <property type="entry name" value="ENTH/VHS domain"/>
    <property type="match status" value="1"/>
</dbReference>
<feature type="domain" description="VHS" evidence="3">
    <location>
        <begin position="7"/>
        <end position="134"/>
    </location>
</feature>
<keyword evidence="5" id="KW-1185">Reference proteome</keyword>
<evidence type="ECO:0000256" key="2">
    <source>
        <dbReference type="SAM" id="MobiDB-lite"/>
    </source>
</evidence>